<accession>A0ABR7VCJ1</accession>
<name>A0ABR7VCJ1_9FLAO</name>
<sequence length="199" mass="23225">MKNKTFKKYLAEGFLIVFSVLFALLINKLFDDYKTLQKKEVAIESIKKELNRNALIIQDWKTKHVIIRDKLVSINNGDNDSIKSELLKNKIFDLGILTNQEGLIDNTLTKTAWESAKSTGIVAEFDFETTEILTQVYSLQDLIIDKTISELLNFYFETETHNLNNLEQTLIQFQLRFWELTGQEELMIYLYADSIKKIK</sequence>
<gene>
    <name evidence="2" type="ORF">HPE63_11925</name>
</gene>
<keyword evidence="1" id="KW-1133">Transmembrane helix</keyword>
<protein>
    <submittedName>
        <fullName evidence="2">Uncharacterized protein</fullName>
    </submittedName>
</protein>
<dbReference type="Proteomes" id="UP000598350">
    <property type="component" value="Unassembled WGS sequence"/>
</dbReference>
<keyword evidence="3" id="KW-1185">Reference proteome</keyword>
<keyword evidence="1" id="KW-0472">Membrane</keyword>
<dbReference type="EMBL" id="JABTCG010000004">
    <property type="protein sequence ID" value="MBD0851378.1"/>
    <property type="molecule type" value="Genomic_DNA"/>
</dbReference>
<evidence type="ECO:0000313" key="2">
    <source>
        <dbReference type="EMBL" id="MBD0851378.1"/>
    </source>
</evidence>
<dbReference type="RefSeq" id="WP_188314499.1">
    <property type="nucleotide sequence ID" value="NZ_JABTCG010000004.1"/>
</dbReference>
<feature type="transmembrane region" description="Helical" evidence="1">
    <location>
        <begin position="9"/>
        <end position="30"/>
    </location>
</feature>
<proteinExistence type="predicted"/>
<reference evidence="2 3" key="1">
    <citation type="submission" date="2020-05" db="EMBL/GenBank/DDBJ databases">
        <title>The draft genome sequence of Maribacter arenosus CAU 1321.</title>
        <authorList>
            <person name="Mu L."/>
        </authorList>
    </citation>
    <scope>NUCLEOTIDE SEQUENCE [LARGE SCALE GENOMIC DNA]</scope>
    <source>
        <strain evidence="2 3">CAU 1321</strain>
    </source>
</reference>
<evidence type="ECO:0000313" key="3">
    <source>
        <dbReference type="Proteomes" id="UP000598350"/>
    </source>
</evidence>
<comment type="caution">
    <text evidence="2">The sequence shown here is derived from an EMBL/GenBank/DDBJ whole genome shotgun (WGS) entry which is preliminary data.</text>
</comment>
<organism evidence="2 3">
    <name type="scientific">Maribacter arenosus</name>
    <dbReference type="NCBI Taxonomy" id="1854708"/>
    <lineage>
        <taxon>Bacteria</taxon>
        <taxon>Pseudomonadati</taxon>
        <taxon>Bacteroidota</taxon>
        <taxon>Flavobacteriia</taxon>
        <taxon>Flavobacteriales</taxon>
        <taxon>Flavobacteriaceae</taxon>
        <taxon>Maribacter</taxon>
    </lineage>
</organism>
<evidence type="ECO:0000256" key="1">
    <source>
        <dbReference type="SAM" id="Phobius"/>
    </source>
</evidence>
<keyword evidence="1" id="KW-0812">Transmembrane</keyword>